<name>A0ACC3Z7C9_COLTU</name>
<dbReference type="EMBL" id="VUJX02000003">
    <property type="protein sequence ID" value="KAL0939900.1"/>
    <property type="molecule type" value="Genomic_DNA"/>
</dbReference>
<reference evidence="1 2" key="1">
    <citation type="journal article" date="2020" name="Phytopathology">
        <title>Genome Sequence Resources of Colletotrichum truncatum, C. plurivorum, C. musicola, and C. sojae: Four Species Pathogenic to Soybean (Glycine max).</title>
        <authorList>
            <person name="Rogerio F."/>
            <person name="Boufleur T.R."/>
            <person name="Ciampi-Guillardi M."/>
            <person name="Sukno S.A."/>
            <person name="Thon M.R."/>
            <person name="Massola Junior N.S."/>
            <person name="Baroncelli R."/>
        </authorList>
    </citation>
    <scope>NUCLEOTIDE SEQUENCE [LARGE SCALE GENOMIC DNA]</scope>
    <source>
        <strain evidence="1 2">CMES1059</strain>
    </source>
</reference>
<sequence length="229" mass="24724">MSQIVELGWIPVKQDYENLPATKEIKELHSKAVGITNLLAQWESVQGPGGLNDSPCKSVHLAAVWSSVEAADAAKQSPDGQAMRSLWGQVIDMSSPSGPVLPWTGYFDLKGDDFAKVADAKVVLLTGCYLSVDVDAGAFQEKWQSLMRAQASSGGVTKGYVAGAHGWSIGEIVHKGEKKKVFMVATGWESEDDVKAVVGGDKSAKFEEALKDFNMQQQQYVCNGMNKVK</sequence>
<proteinExistence type="predicted"/>
<evidence type="ECO:0000313" key="1">
    <source>
        <dbReference type="EMBL" id="KAL0939900.1"/>
    </source>
</evidence>
<organism evidence="1 2">
    <name type="scientific">Colletotrichum truncatum</name>
    <name type="common">Anthracnose fungus</name>
    <name type="synonym">Colletotrichum capsici</name>
    <dbReference type="NCBI Taxonomy" id="5467"/>
    <lineage>
        <taxon>Eukaryota</taxon>
        <taxon>Fungi</taxon>
        <taxon>Dikarya</taxon>
        <taxon>Ascomycota</taxon>
        <taxon>Pezizomycotina</taxon>
        <taxon>Sordariomycetes</taxon>
        <taxon>Hypocreomycetidae</taxon>
        <taxon>Glomerellales</taxon>
        <taxon>Glomerellaceae</taxon>
        <taxon>Colletotrichum</taxon>
        <taxon>Colletotrichum truncatum species complex</taxon>
    </lineage>
</organism>
<keyword evidence="2" id="KW-1185">Reference proteome</keyword>
<accession>A0ACC3Z7C9</accession>
<comment type="caution">
    <text evidence="1">The sequence shown here is derived from an EMBL/GenBank/DDBJ whole genome shotgun (WGS) entry which is preliminary data.</text>
</comment>
<dbReference type="Proteomes" id="UP000805649">
    <property type="component" value="Unassembled WGS sequence"/>
</dbReference>
<gene>
    <name evidence="1" type="ORF">CTRU02_206510</name>
</gene>
<evidence type="ECO:0000313" key="2">
    <source>
        <dbReference type="Proteomes" id="UP000805649"/>
    </source>
</evidence>
<protein>
    <submittedName>
        <fullName evidence="1">Rieske domain-containing protein</fullName>
    </submittedName>
</protein>